<dbReference type="EMBL" id="JAPDHZ010000002">
    <property type="protein sequence ID" value="MDG0789688.1"/>
    <property type="molecule type" value="Genomic_DNA"/>
</dbReference>
<dbReference type="InterPro" id="IPR054055">
    <property type="entry name" value="YpzH"/>
</dbReference>
<organism evidence="1 2">
    <name type="scientific">Cohnella ginsengisoli</name>
    <dbReference type="NCBI Taxonomy" id="425004"/>
    <lineage>
        <taxon>Bacteria</taxon>
        <taxon>Bacillati</taxon>
        <taxon>Bacillota</taxon>
        <taxon>Bacilli</taxon>
        <taxon>Bacillales</taxon>
        <taxon>Paenibacillaceae</taxon>
        <taxon>Cohnella</taxon>
    </lineage>
</organism>
<comment type="caution">
    <text evidence="1">The sequence shown here is derived from an EMBL/GenBank/DDBJ whole genome shotgun (WGS) entry which is preliminary data.</text>
</comment>
<dbReference type="Proteomes" id="UP001153387">
    <property type="component" value="Unassembled WGS sequence"/>
</dbReference>
<dbReference type="RefSeq" id="WP_277563599.1">
    <property type="nucleotide sequence ID" value="NZ_JAPDHZ010000002.1"/>
</dbReference>
<evidence type="ECO:0000313" key="1">
    <source>
        <dbReference type="EMBL" id="MDG0789688.1"/>
    </source>
</evidence>
<reference evidence="1 2" key="1">
    <citation type="submission" date="2022-10" db="EMBL/GenBank/DDBJ databases">
        <title>Comparative genomic analysis of Cohnella hashimotonis sp. nov., isolated from the International Space Station.</title>
        <authorList>
            <person name="Simpson A."/>
            <person name="Venkateswaran K."/>
        </authorList>
    </citation>
    <scope>NUCLEOTIDE SEQUENCE [LARGE SCALE GENOMIC DNA]</scope>
    <source>
        <strain evidence="1 2">DSM 18997</strain>
    </source>
</reference>
<dbReference type="AlphaFoldDB" id="A0A9X4KCS8"/>
<evidence type="ECO:0000313" key="2">
    <source>
        <dbReference type="Proteomes" id="UP001153387"/>
    </source>
</evidence>
<gene>
    <name evidence="1" type="ORF">OMP38_01610</name>
</gene>
<name>A0A9X4KCS8_9BACL</name>
<dbReference type="Pfam" id="PF21835">
    <property type="entry name" value="YIEGIA_cap"/>
    <property type="match status" value="1"/>
</dbReference>
<protein>
    <submittedName>
        <fullName evidence="1">Uncharacterized protein</fullName>
    </submittedName>
</protein>
<accession>A0A9X4KCS8</accession>
<proteinExistence type="predicted"/>
<keyword evidence="2" id="KW-1185">Reference proteome</keyword>
<sequence>MAKIVMLVTTDPTNISEGSAALIAKSEEELQNLTNMLEKILDCAAHKLKDGLFMIVDRH</sequence>